<feature type="domain" description="Nicotinate/nicotinamide phosphoribosyltransferase" evidence="9">
    <location>
        <begin position="170"/>
        <end position="400"/>
    </location>
</feature>
<name>A0ABV6CA67_9GAMM</name>
<dbReference type="HAMAP" id="MF_00570">
    <property type="entry name" value="NAPRTase"/>
    <property type="match status" value="1"/>
</dbReference>
<keyword evidence="4 7" id="KW-0597">Phosphoprotein</keyword>
<dbReference type="InterPro" id="IPR040727">
    <property type="entry name" value="NAPRTase_N"/>
</dbReference>
<protein>
    <recommendedName>
        <fullName evidence="3 7">Nicotinate phosphoribosyltransferase</fullName>
        <shortName evidence="7">NAPRTase</shortName>
        <ecNumber evidence="3 7">6.3.4.21</ecNumber>
    </recommendedName>
</protein>
<dbReference type="Proteomes" id="UP001589758">
    <property type="component" value="Unassembled WGS sequence"/>
</dbReference>
<dbReference type="EMBL" id="JBHLXE010000033">
    <property type="protein sequence ID" value="MFC0179131.1"/>
    <property type="molecule type" value="Genomic_DNA"/>
</dbReference>
<keyword evidence="5 7" id="KW-0436">Ligase</keyword>
<sequence length="402" mass="46114">MFPIIKSLIDTDAYKLFMQQAVYHLYPDTVITAEFRCRNNENLGEYVNLIIEQINFLADVHLNEEEYHYLLSLNIFNDEYLTWLKSFRFNPNQIKIANQGGKLILTISGKWVEAILWEVPLLAIISEVAHKAVQTINQNDIILIAKDKLINNLNELVDESTKENIPLTDFQLIEFGTRRRYSFEVQNTIIETLKEFEIENSPNFFSGTSNLFFAFKHNLNAVGTQAHEWFQAHQQLAPSLETSQQFALSQWLKIYPTQLPIALTDCINMDAFLRDFDANFASQFQGLRHDSGDPITWGEKALAHYQQLSINAQNKKLVFSDNLDLTKALSIYRHFLGRIQTSFGIGTRLTCNIPTIKPHNIVIKLTTCNGKPVAKISDEPGKIMCNDTNYIKKLADAFNINV</sequence>
<organism evidence="11 12">
    <name type="scientific">Thorsellia kenyensis</name>
    <dbReference type="NCBI Taxonomy" id="1549888"/>
    <lineage>
        <taxon>Bacteria</taxon>
        <taxon>Pseudomonadati</taxon>
        <taxon>Pseudomonadota</taxon>
        <taxon>Gammaproteobacteria</taxon>
        <taxon>Enterobacterales</taxon>
        <taxon>Thorselliaceae</taxon>
        <taxon>Thorsellia</taxon>
    </lineage>
</organism>
<evidence type="ECO:0000313" key="12">
    <source>
        <dbReference type="Proteomes" id="UP001589758"/>
    </source>
</evidence>
<evidence type="ECO:0000256" key="8">
    <source>
        <dbReference type="RuleBase" id="RU003838"/>
    </source>
</evidence>
<dbReference type="InterPro" id="IPR041525">
    <property type="entry name" value="N/Namide_PRibTrfase"/>
</dbReference>
<evidence type="ECO:0000256" key="5">
    <source>
        <dbReference type="ARBA" id="ARBA00022598"/>
    </source>
</evidence>
<comment type="PTM">
    <text evidence="7 8">Transiently phosphorylated on a His residue during the reaction cycle. Phosphorylation strongly increases the affinity for substrates and increases the rate of nicotinate D-ribonucleotide production. Dephosphorylation regenerates the low-affinity form of the enzyme, leading to product release.</text>
</comment>
<comment type="similarity">
    <text evidence="2 7 8">Belongs to the NAPRTase family.</text>
</comment>
<keyword evidence="11" id="KW-0808">Transferase</keyword>
<evidence type="ECO:0000256" key="6">
    <source>
        <dbReference type="ARBA" id="ARBA00022642"/>
    </source>
</evidence>
<dbReference type="Gene3D" id="3.20.140.10">
    <property type="entry name" value="nicotinate phosphoribosyltransferase"/>
    <property type="match status" value="1"/>
</dbReference>
<keyword evidence="12" id="KW-1185">Reference proteome</keyword>
<evidence type="ECO:0000259" key="10">
    <source>
        <dbReference type="Pfam" id="PF17767"/>
    </source>
</evidence>
<comment type="catalytic activity">
    <reaction evidence="7 8">
        <text>5-phospho-alpha-D-ribose 1-diphosphate + nicotinate + ATP + H2O = nicotinate beta-D-ribonucleotide + ADP + phosphate + diphosphate</text>
        <dbReference type="Rhea" id="RHEA:36163"/>
        <dbReference type="ChEBI" id="CHEBI:15377"/>
        <dbReference type="ChEBI" id="CHEBI:30616"/>
        <dbReference type="ChEBI" id="CHEBI:32544"/>
        <dbReference type="ChEBI" id="CHEBI:33019"/>
        <dbReference type="ChEBI" id="CHEBI:43474"/>
        <dbReference type="ChEBI" id="CHEBI:57502"/>
        <dbReference type="ChEBI" id="CHEBI:58017"/>
        <dbReference type="ChEBI" id="CHEBI:456216"/>
        <dbReference type="EC" id="6.3.4.21"/>
    </reaction>
</comment>
<evidence type="ECO:0000256" key="3">
    <source>
        <dbReference type="ARBA" id="ARBA00013236"/>
    </source>
</evidence>
<feature type="domain" description="Nicotinate phosphoribosyltransferase N-terminal" evidence="10">
    <location>
        <begin position="9"/>
        <end position="126"/>
    </location>
</feature>
<keyword evidence="11" id="KW-0328">Glycosyltransferase</keyword>
<dbReference type="GO" id="GO:0004516">
    <property type="term" value="F:nicotinate phosphoribosyltransferase activity"/>
    <property type="evidence" value="ECO:0007669"/>
    <property type="project" value="UniProtKB-EC"/>
</dbReference>
<dbReference type="EC" id="6.3.4.21" evidence="3 7"/>
<reference evidence="11 12" key="1">
    <citation type="submission" date="2024-09" db="EMBL/GenBank/DDBJ databases">
        <authorList>
            <person name="Sun Q."/>
            <person name="Mori K."/>
        </authorList>
    </citation>
    <scope>NUCLEOTIDE SEQUENCE [LARGE SCALE GENOMIC DNA]</scope>
    <source>
        <strain evidence="11 12">CCM 8545</strain>
    </source>
</reference>
<evidence type="ECO:0000313" key="11">
    <source>
        <dbReference type="EMBL" id="MFC0179131.1"/>
    </source>
</evidence>
<comment type="function">
    <text evidence="7 8">Catalyzes the synthesis of beta-nicotinate D-ribonucleotide from nicotinate and 5-phospho-D-ribose 1-phosphate at the expense of ATP.</text>
</comment>
<dbReference type="SUPFAM" id="SSF51690">
    <property type="entry name" value="Nicotinate/Quinolinate PRTase C-terminal domain-like"/>
    <property type="match status" value="1"/>
</dbReference>
<dbReference type="PANTHER" id="PTHR11098:SF1">
    <property type="entry name" value="NICOTINATE PHOSPHORIBOSYLTRANSFERASE"/>
    <property type="match status" value="1"/>
</dbReference>
<feature type="modified residue" description="Phosphohistidine; by autocatalysis" evidence="7">
    <location>
        <position position="227"/>
    </location>
</feature>
<evidence type="ECO:0000256" key="2">
    <source>
        <dbReference type="ARBA" id="ARBA00010897"/>
    </source>
</evidence>
<evidence type="ECO:0000256" key="4">
    <source>
        <dbReference type="ARBA" id="ARBA00022553"/>
    </source>
</evidence>
<dbReference type="PIRSF" id="PIRSF000484">
    <property type="entry name" value="NAPRT"/>
    <property type="match status" value="1"/>
</dbReference>
<dbReference type="InterPro" id="IPR006406">
    <property type="entry name" value="Nic_PRibTrfase"/>
</dbReference>
<proteinExistence type="inferred from homology"/>
<evidence type="ECO:0000259" key="9">
    <source>
        <dbReference type="Pfam" id="PF04095"/>
    </source>
</evidence>
<evidence type="ECO:0000256" key="7">
    <source>
        <dbReference type="HAMAP-Rule" id="MF_00570"/>
    </source>
</evidence>
<dbReference type="RefSeq" id="WP_385876222.1">
    <property type="nucleotide sequence ID" value="NZ_JBHLXE010000033.1"/>
</dbReference>
<gene>
    <name evidence="7 11" type="primary">pncB</name>
    <name evidence="11" type="ORF">ACFFIT_03300</name>
</gene>
<dbReference type="NCBIfam" id="TIGR01514">
    <property type="entry name" value="NAPRTase"/>
    <property type="match status" value="1"/>
</dbReference>
<comment type="pathway">
    <text evidence="1 7 8">Cofactor biosynthesis; NAD(+) biosynthesis; nicotinate D-ribonucleotide from nicotinate: step 1/1.</text>
</comment>
<dbReference type="SUPFAM" id="SSF54675">
    <property type="entry name" value="Nicotinate/Quinolinate PRTase N-terminal domain-like"/>
    <property type="match status" value="1"/>
</dbReference>
<comment type="caution">
    <text evidence="11">The sequence shown here is derived from an EMBL/GenBank/DDBJ whole genome shotgun (WGS) entry which is preliminary data.</text>
</comment>
<dbReference type="InterPro" id="IPR007229">
    <property type="entry name" value="Nic_PRibTrfase-Fam"/>
</dbReference>
<evidence type="ECO:0000256" key="1">
    <source>
        <dbReference type="ARBA" id="ARBA00004952"/>
    </source>
</evidence>
<accession>A0ABV6CA67</accession>
<dbReference type="Pfam" id="PF17767">
    <property type="entry name" value="NAPRTase_N"/>
    <property type="match status" value="1"/>
</dbReference>
<dbReference type="InterPro" id="IPR036068">
    <property type="entry name" value="Nicotinate_pribotase-like_C"/>
</dbReference>
<dbReference type="GO" id="GO:0016757">
    <property type="term" value="F:glycosyltransferase activity"/>
    <property type="evidence" value="ECO:0007669"/>
    <property type="project" value="UniProtKB-KW"/>
</dbReference>
<dbReference type="PANTHER" id="PTHR11098">
    <property type="entry name" value="NICOTINATE PHOSPHORIBOSYLTRANSFERASE"/>
    <property type="match status" value="1"/>
</dbReference>
<dbReference type="Pfam" id="PF04095">
    <property type="entry name" value="NAPRTase"/>
    <property type="match status" value="1"/>
</dbReference>
<keyword evidence="6 7" id="KW-0662">Pyridine nucleotide biosynthesis</keyword>
<dbReference type="NCBIfam" id="NF003704">
    <property type="entry name" value="PRK05321.1"/>
    <property type="match status" value="1"/>
</dbReference>